<keyword evidence="1" id="KW-0812">Transmembrane</keyword>
<reference evidence="2 3" key="2">
    <citation type="submission" date="2023-11" db="EMBL/GenBank/DDBJ databases">
        <authorList>
            <person name="Lara A.C."/>
            <person name="Chronakova A."/>
        </authorList>
    </citation>
    <scope>NUCLEOTIDE SEQUENCE [LARGE SCALE GENOMIC DNA]</scope>
    <source>
        <strain evidence="2 3">BCCO 10_0061</strain>
    </source>
</reference>
<comment type="caution">
    <text evidence="2">The sequence shown here is derived from an EMBL/GenBank/DDBJ whole genome shotgun (WGS) entry which is preliminary data.</text>
</comment>
<evidence type="ECO:0000313" key="2">
    <source>
        <dbReference type="EMBL" id="MDX8149925.1"/>
    </source>
</evidence>
<keyword evidence="1" id="KW-0472">Membrane</keyword>
<evidence type="ECO:0008006" key="4">
    <source>
        <dbReference type="Google" id="ProtNLM"/>
    </source>
</evidence>
<name>A0ABU4VEU0_9PSEU</name>
<reference evidence="2 3" key="1">
    <citation type="submission" date="2023-11" db="EMBL/GenBank/DDBJ databases">
        <title>Lentzea sokolovensis, sp. nov., Lentzea kristufkii, sp. nov., and Lentzea miocenensis, sp. nov., rare actinobacteria from Sokolov Coal Basin, Miocene lacustrine sediment, Czech Republic.</title>
        <authorList>
            <person name="Lara A."/>
            <person name="Kotroba L."/>
            <person name="Nouioui I."/>
            <person name="Neumann-Schaal M."/>
            <person name="Mast Y."/>
            <person name="Chronakova A."/>
        </authorList>
    </citation>
    <scope>NUCLEOTIDE SEQUENCE [LARGE SCALE GENOMIC DNA]</scope>
    <source>
        <strain evidence="2 3">BCCO 10_0061</strain>
    </source>
</reference>
<sequence>MSGLLAVPVMLTAAIAPGAGSAMASWLGGYPAVFVVLGAIGVLAAALSTASVPR</sequence>
<feature type="transmembrane region" description="Helical" evidence="1">
    <location>
        <begin position="34"/>
        <end position="52"/>
    </location>
</feature>
<proteinExistence type="predicted"/>
<gene>
    <name evidence="2" type="ORF">SK854_47965</name>
</gene>
<keyword evidence="1" id="KW-1133">Transmembrane helix</keyword>
<keyword evidence="3" id="KW-1185">Reference proteome</keyword>
<dbReference type="RefSeq" id="WP_319981873.1">
    <property type="nucleotide sequence ID" value="NZ_JAXAVU010000024.1"/>
</dbReference>
<evidence type="ECO:0000256" key="1">
    <source>
        <dbReference type="SAM" id="Phobius"/>
    </source>
</evidence>
<dbReference type="EMBL" id="JAXAVU010000024">
    <property type="protein sequence ID" value="MDX8149925.1"/>
    <property type="molecule type" value="Genomic_DNA"/>
</dbReference>
<accession>A0ABU4VEU0</accession>
<protein>
    <recommendedName>
        <fullName evidence="4">MFS transporter</fullName>
    </recommendedName>
</protein>
<evidence type="ECO:0000313" key="3">
    <source>
        <dbReference type="Proteomes" id="UP001285352"/>
    </source>
</evidence>
<organism evidence="2 3">
    <name type="scientific">Lentzea sokolovensis</name>
    <dbReference type="NCBI Taxonomy" id="3095429"/>
    <lineage>
        <taxon>Bacteria</taxon>
        <taxon>Bacillati</taxon>
        <taxon>Actinomycetota</taxon>
        <taxon>Actinomycetes</taxon>
        <taxon>Pseudonocardiales</taxon>
        <taxon>Pseudonocardiaceae</taxon>
        <taxon>Lentzea</taxon>
    </lineage>
</organism>
<dbReference type="Proteomes" id="UP001285352">
    <property type="component" value="Unassembled WGS sequence"/>
</dbReference>